<feature type="transmembrane region" description="Helical" evidence="1">
    <location>
        <begin position="185"/>
        <end position="211"/>
    </location>
</feature>
<keyword evidence="1" id="KW-1133">Transmembrane helix</keyword>
<feature type="transmembrane region" description="Helical" evidence="1">
    <location>
        <begin position="332"/>
        <end position="350"/>
    </location>
</feature>
<evidence type="ECO:0000313" key="2">
    <source>
        <dbReference type="EMBL" id="EKO34714.1"/>
    </source>
</evidence>
<feature type="transmembrane region" description="Helical" evidence="1">
    <location>
        <begin position="217"/>
        <end position="235"/>
    </location>
</feature>
<evidence type="ECO:0000256" key="1">
    <source>
        <dbReference type="SAM" id="Phobius"/>
    </source>
</evidence>
<feature type="transmembrane region" description="Helical" evidence="1">
    <location>
        <begin position="302"/>
        <end position="320"/>
    </location>
</feature>
<feature type="transmembrane region" description="Helical" evidence="1">
    <location>
        <begin position="137"/>
        <end position="157"/>
    </location>
</feature>
<evidence type="ECO:0000313" key="3">
    <source>
        <dbReference type="Proteomes" id="UP000006329"/>
    </source>
</evidence>
<name>A0A0E2BHS2_9LEPT</name>
<organism evidence="2 3">
    <name type="scientific">Leptospira santarosai str. MOR084</name>
    <dbReference type="NCBI Taxonomy" id="1049984"/>
    <lineage>
        <taxon>Bacteria</taxon>
        <taxon>Pseudomonadati</taxon>
        <taxon>Spirochaetota</taxon>
        <taxon>Spirochaetia</taxon>
        <taxon>Leptospirales</taxon>
        <taxon>Leptospiraceae</taxon>
        <taxon>Leptospira</taxon>
    </lineage>
</organism>
<dbReference type="Proteomes" id="UP000006329">
    <property type="component" value="Unassembled WGS sequence"/>
</dbReference>
<accession>A0A0E2BHS2</accession>
<feature type="transmembrane region" description="Helical" evidence="1">
    <location>
        <begin position="247"/>
        <end position="271"/>
    </location>
</feature>
<proteinExistence type="predicted"/>
<keyword evidence="3" id="KW-1185">Reference proteome</keyword>
<dbReference type="EMBL" id="AHON02000027">
    <property type="protein sequence ID" value="EKO34714.1"/>
    <property type="molecule type" value="Genomic_DNA"/>
</dbReference>
<protein>
    <submittedName>
        <fullName evidence="2">Membrane protein</fullName>
    </submittedName>
</protein>
<keyword evidence="1" id="KW-0812">Transmembrane</keyword>
<sequence length="381" mass="44996">MYSKNIILLKLSMRPLYLTISISLYFILSYLYLNAFSLDWLGWYSHFLPVSHFFYPLALDHAKAYYPNLIAMLFGANYSFRWGTGINDNGLSFVYFLLAKVFSLEINEVSIVYISYLFNSCVYLGAFRFLDKIFTEIFGFKIHPAFFFLNPAVIYYSQMMNKEPISLFLVFGSFYYFCKKRWIWMGICILILSVVRVHYGCLLMLCFFGGFHVKKTHGIALIYVILFLIVQNFIFRDQDYLFVDSQINLGFTSVVYFFNKELGIGSLIFAIPKVFQYFFDNVKSGFEFYNTGKLNLYYLKELPFAILFLWFIPVVIKVLLNYNVFLNRKNGDVLLFITTFVFIIALSPIVHSRYLFPIHYILLGYFFSYKRSLDFPKVIRL</sequence>
<feature type="transmembrane region" description="Helical" evidence="1">
    <location>
        <begin position="16"/>
        <end position="33"/>
    </location>
</feature>
<keyword evidence="1" id="KW-0472">Membrane</keyword>
<reference evidence="2" key="1">
    <citation type="submission" date="2012-10" db="EMBL/GenBank/DDBJ databases">
        <authorList>
            <person name="Harkins D.M."/>
            <person name="Durkin A.S."/>
            <person name="Brinkac L.M."/>
            <person name="Haft D.H."/>
            <person name="Selengut J.D."/>
            <person name="Sanka R."/>
            <person name="DePew J."/>
            <person name="Purushe J."/>
            <person name="Matthias M.A."/>
            <person name="Vinetz J.M."/>
            <person name="Sutton G.G."/>
            <person name="Nierman W.C."/>
            <person name="Fouts D.E."/>
        </authorList>
    </citation>
    <scope>NUCLEOTIDE SEQUENCE [LARGE SCALE GENOMIC DNA]</scope>
    <source>
        <strain evidence="2">MOR084</strain>
    </source>
</reference>
<gene>
    <name evidence="2" type="ORF">LEP1GSC179_1553</name>
</gene>
<comment type="caution">
    <text evidence="2">The sequence shown here is derived from an EMBL/GenBank/DDBJ whole genome shotgun (WGS) entry which is preliminary data.</text>
</comment>
<dbReference type="AlphaFoldDB" id="A0A0E2BHS2"/>